<organism evidence="7 8">
    <name type="scientific">Hibiscus syriacus</name>
    <name type="common">Rose of Sharon</name>
    <dbReference type="NCBI Taxonomy" id="106335"/>
    <lineage>
        <taxon>Eukaryota</taxon>
        <taxon>Viridiplantae</taxon>
        <taxon>Streptophyta</taxon>
        <taxon>Embryophyta</taxon>
        <taxon>Tracheophyta</taxon>
        <taxon>Spermatophyta</taxon>
        <taxon>Magnoliopsida</taxon>
        <taxon>eudicotyledons</taxon>
        <taxon>Gunneridae</taxon>
        <taxon>Pentapetalae</taxon>
        <taxon>rosids</taxon>
        <taxon>malvids</taxon>
        <taxon>Malvales</taxon>
        <taxon>Malvaceae</taxon>
        <taxon>Malvoideae</taxon>
        <taxon>Hibiscus</taxon>
    </lineage>
</organism>
<gene>
    <name evidence="7" type="ORF">F3Y22_tig00111366pilonHSYRG00093</name>
</gene>
<dbReference type="PROSITE" id="PS50878">
    <property type="entry name" value="RT_POL"/>
    <property type="match status" value="1"/>
</dbReference>
<dbReference type="PROSITE" id="PS50102">
    <property type="entry name" value="RRM"/>
    <property type="match status" value="1"/>
</dbReference>
<dbReference type="Pfam" id="PF12569">
    <property type="entry name" value="NatA_aux_su"/>
    <property type="match status" value="1"/>
</dbReference>
<dbReference type="Pfam" id="PF00076">
    <property type="entry name" value="RRM_1"/>
    <property type="match status" value="1"/>
</dbReference>
<dbReference type="PANTHER" id="PTHR22767">
    <property type="entry name" value="N-TERMINAL ACETYLTRANSFERASE-RELATED"/>
    <property type="match status" value="1"/>
</dbReference>
<dbReference type="SMART" id="SM00028">
    <property type="entry name" value="TPR"/>
    <property type="match status" value="1"/>
</dbReference>
<keyword evidence="1" id="KW-0677">Repeat</keyword>
<dbReference type="InterPro" id="IPR036691">
    <property type="entry name" value="Endo/exonu/phosph_ase_sf"/>
</dbReference>
<evidence type="ECO:0000313" key="7">
    <source>
        <dbReference type="EMBL" id="KAE8680788.1"/>
    </source>
</evidence>
<keyword evidence="8" id="KW-1185">Reference proteome</keyword>
<reference evidence="7" key="1">
    <citation type="submission" date="2019-09" db="EMBL/GenBank/DDBJ databases">
        <title>Draft genome information of white flower Hibiscus syriacus.</title>
        <authorList>
            <person name="Kim Y.-M."/>
        </authorList>
    </citation>
    <scope>NUCLEOTIDE SEQUENCE [LARGE SCALE GENOMIC DNA]</scope>
    <source>
        <strain evidence="7">YM2019G1</strain>
    </source>
</reference>
<evidence type="ECO:0000313" key="8">
    <source>
        <dbReference type="Proteomes" id="UP000436088"/>
    </source>
</evidence>
<dbReference type="Gene3D" id="3.30.420.10">
    <property type="entry name" value="Ribonuclease H-like superfamily/Ribonuclease H"/>
    <property type="match status" value="1"/>
</dbReference>
<dbReference type="Proteomes" id="UP000436088">
    <property type="component" value="Unassembled WGS sequence"/>
</dbReference>
<dbReference type="InterPro" id="IPR026960">
    <property type="entry name" value="RVT-Znf"/>
</dbReference>
<dbReference type="Pfam" id="PF00078">
    <property type="entry name" value="RVT_1"/>
    <property type="match status" value="1"/>
</dbReference>
<dbReference type="Gene3D" id="3.30.70.330">
    <property type="match status" value="1"/>
</dbReference>
<evidence type="ECO:0000259" key="6">
    <source>
        <dbReference type="PROSITE" id="PS50878"/>
    </source>
</evidence>
<dbReference type="SUPFAM" id="SSF54928">
    <property type="entry name" value="RNA-binding domain, RBD"/>
    <property type="match status" value="1"/>
</dbReference>
<dbReference type="InterPro" id="IPR012677">
    <property type="entry name" value="Nucleotide-bd_a/b_plait_sf"/>
</dbReference>
<evidence type="ECO:0000256" key="3">
    <source>
        <dbReference type="PROSITE-ProRule" id="PRU00176"/>
    </source>
</evidence>
<keyword evidence="3" id="KW-0694">RNA-binding</keyword>
<evidence type="ECO:0000256" key="1">
    <source>
        <dbReference type="ARBA" id="ARBA00022737"/>
    </source>
</evidence>
<dbReference type="SMART" id="SM00360">
    <property type="entry name" value="RRM"/>
    <property type="match status" value="1"/>
</dbReference>
<dbReference type="InterPro" id="IPR019734">
    <property type="entry name" value="TPR_rpt"/>
</dbReference>
<accession>A0A6A2YN71</accession>
<dbReference type="CDD" id="cd00590">
    <property type="entry name" value="RRM_SF"/>
    <property type="match status" value="1"/>
</dbReference>
<feature type="repeat" description="TPR" evidence="4">
    <location>
        <begin position="77"/>
        <end position="110"/>
    </location>
</feature>
<dbReference type="PANTHER" id="PTHR22767:SF2">
    <property type="entry name" value="N(ALPHA)-ACETYLTRANSFERASE 15_16, ISOFORM A"/>
    <property type="match status" value="1"/>
</dbReference>
<dbReference type="InterPro" id="IPR036397">
    <property type="entry name" value="RNaseH_sf"/>
</dbReference>
<evidence type="ECO:0000259" key="5">
    <source>
        <dbReference type="PROSITE" id="PS50102"/>
    </source>
</evidence>
<dbReference type="SUPFAM" id="SSF56672">
    <property type="entry name" value="DNA/RNA polymerases"/>
    <property type="match status" value="1"/>
</dbReference>
<proteinExistence type="predicted"/>
<dbReference type="GO" id="GO:0003723">
    <property type="term" value="F:RNA binding"/>
    <property type="evidence" value="ECO:0007669"/>
    <property type="project" value="UniProtKB-UniRule"/>
</dbReference>
<dbReference type="GO" id="GO:0005737">
    <property type="term" value="C:cytoplasm"/>
    <property type="evidence" value="ECO:0007669"/>
    <property type="project" value="UniProtKB-ARBA"/>
</dbReference>
<dbReference type="InterPro" id="IPR002156">
    <property type="entry name" value="RNaseH_domain"/>
</dbReference>
<dbReference type="CDD" id="cd06222">
    <property type="entry name" value="RNase_H_like"/>
    <property type="match status" value="1"/>
</dbReference>
<keyword evidence="2 4" id="KW-0802">TPR repeat</keyword>
<feature type="domain" description="Reverse transcriptase" evidence="6">
    <location>
        <begin position="990"/>
        <end position="1238"/>
    </location>
</feature>
<dbReference type="InterPro" id="IPR012337">
    <property type="entry name" value="RNaseH-like_sf"/>
</dbReference>
<dbReference type="Gene3D" id="3.60.10.10">
    <property type="entry name" value="Endonuclease/exonuclease/phosphatase"/>
    <property type="match status" value="1"/>
</dbReference>
<dbReference type="SUPFAM" id="SSF56219">
    <property type="entry name" value="DNase I-like"/>
    <property type="match status" value="1"/>
</dbReference>
<evidence type="ECO:0000256" key="4">
    <source>
        <dbReference type="PROSITE-ProRule" id="PRU00339"/>
    </source>
</evidence>
<dbReference type="Gene3D" id="1.25.40.1040">
    <property type="match status" value="1"/>
</dbReference>
<sequence>MGASLPPKEANLFKLIVKSYETKQYKKGLKAADQILKKFPDHGETLSMKGLTLNCMDRKSEAYELVRLGLKNDLKSHVCWHVYGLLYRSDREYREAIKCYRNALRIDPDNIEILRDLSLLQAQMRDLSGFVETRQQLLTLKPNHRMNWIGFAVAHHLNSNGAKAVEILEAYEGTLEDDYPPDNERCEHSEMLLYKISLLEEYGFIERALEELHKKEPKIVDKLTYKEQEVSLLVKLGRLEEGANLYKALLIMNPDNYSRRVSRRALREMFLVHGPVQRVYIPKVTRNPKYRFSTFAFMQFGNENGLRRAVENLNGAVIDGRRITVGVARYKESRAWRSRSVLEIKDTVADAQNKEKVRKNIMEMHISSESSSWVKRSLTGIIKHSFKLEFVHNALVNEGYDVQIVRWGYVWNSCVIVFNSAEEISDAWMKKKEDLQFWFDRLGPLLNDEGVPLAFCLVELFGLPLLCWNESFLESLAGRWGRVVDILDDTKQREVLTKARLLIRVASPFDVPDQITIGSYGRSFKVTMKIGSTNDDTMFFSTNPPVASSDEGQFGAFTTEKEEDRVGSESEEGFARSVEENRQRVDSWMEQGASIGFGGVGGNRRFPRISKIGSDINGKSDVQMGRLSKWPEKENALIVRDWKNMNSRGIQLDSLSVDVEFQGCEDDNDVLSLGDKSVDRVVEGLQSMGDNHCFESGVFIRRARRHLLREALERVSISTASSSGFSDLLEEALATWEETKLEKIQRSFMRRNGLNYLQGVIESPSVGSSGGLLFCWDDNVFELQNQCTTRRFIAISGRFRANNFRCRFINVYEPSVEEEKESFFEELSTLIGRHSEPICVGGDLNVYLHEDEKIGRAQNRNSIEIFSRFLLNTGLIDLPLSGGEKPFKLFNYLMDEAGFEDLVSSSIQEWKRDKFPGALISELELKIQKLEVEVQQQQDGTHDEKATELKDLRSELWKLHKIKEKIWFQNFRSKWVEDGDRNTRFFHTCASVRRKQNALNAISSRGKVIQDPNVIKATVKEHFFKAFNDKSTLEVKDFGLDFSSISSQQRPISLVGGLYKILSKCPSRRLRSYFKKAYDSVDWDILFLVMEKMGFGSRWIGWIRKCVTTASVSVLVNGVPIEEFPMAKGLRQGCSLSPLLFNFIGELLNLLILKAVAHGLFSGLVIGSDSGAFKLSHLQFADDLIIFCGASKMQILNVKRVLRVFQVVFGLQLNLKKSKPFGVNLNEEDVQQWANSIGCSVGCFPSEYLALPLGASRNSKALWSPVVNNFSNKLAGWKASSLSLAGSKVPQRVSWIWRSVVKNHFKEDILALSLEVCLLFELEMASSSGWSWDVQFRRNLNDWEVEQWVNLMNAISYVSLSMEFVDGVIWKGSGDEVYTVKSDTKICSPINLDLEEVYFWKKIIWRGQFPPRVESFMWQVVLGKLAVRTELVKRGIQGIVDIMCPLCKREEESPSHLFFTCSVVWSIWNKFLNFWKIKNHIVFEGGKLDLAEYFFLARFRLASWFLAKYKEVSIPKGFVKLNVDAATTRDWKNSGIGGVLKDSSGLTVSSFKESAGPGPPTYMELKAIQKGLMFYANLRERKGRFIIESDSKVAVDWIKEVDLVPDVYAFLIRDIVHRLNFLEGVVRWVNRTANLEADALSKAGIG</sequence>
<dbReference type="SUPFAM" id="SSF53098">
    <property type="entry name" value="Ribonuclease H-like"/>
    <property type="match status" value="1"/>
</dbReference>
<protein>
    <submittedName>
        <fullName evidence="7">Uncharacterized protein</fullName>
    </submittedName>
</protein>
<dbReference type="Pfam" id="PF13414">
    <property type="entry name" value="TPR_11"/>
    <property type="match status" value="1"/>
</dbReference>
<dbReference type="Pfam" id="PF13966">
    <property type="entry name" value="zf-RVT"/>
    <property type="match status" value="1"/>
</dbReference>
<name>A0A6A2YN71_HIBSY</name>
<dbReference type="InterPro" id="IPR011990">
    <property type="entry name" value="TPR-like_helical_dom_sf"/>
</dbReference>
<dbReference type="InterPro" id="IPR021183">
    <property type="entry name" value="NatA_aux_su"/>
</dbReference>
<dbReference type="GO" id="GO:0004523">
    <property type="term" value="F:RNA-DNA hybrid ribonuclease activity"/>
    <property type="evidence" value="ECO:0007669"/>
    <property type="project" value="InterPro"/>
</dbReference>
<dbReference type="InterPro" id="IPR043502">
    <property type="entry name" value="DNA/RNA_pol_sf"/>
</dbReference>
<dbReference type="InterPro" id="IPR044730">
    <property type="entry name" value="RNase_H-like_dom_plant"/>
</dbReference>
<dbReference type="InterPro" id="IPR035979">
    <property type="entry name" value="RBD_domain_sf"/>
</dbReference>
<dbReference type="InterPro" id="IPR000477">
    <property type="entry name" value="RT_dom"/>
</dbReference>
<dbReference type="SUPFAM" id="SSF48452">
    <property type="entry name" value="TPR-like"/>
    <property type="match status" value="1"/>
</dbReference>
<feature type="domain" description="RRM" evidence="5">
    <location>
        <begin position="247"/>
        <end position="330"/>
    </location>
</feature>
<dbReference type="EMBL" id="VEPZ02001320">
    <property type="protein sequence ID" value="KAE8680788.1"/>
    <property type="molecule type" value="Genomic_DNA"/>
</dbReference>
<dbReference type="PROSITE" id="PS50005">
    <property type="entry name" value="TPR"/>
    <property type="match status" value="1"/>
</dbReference>
<evidence type="ECO:0000256" key="2">
    <source>
        <dbReference type="ARBA" id="ARBA00022803"/>
    </source>
</evidence>
<dbReference type="Pfam" id="PF13456">
    <property type="entry name" value="RVT_3"/>
    <property type="match status" value="1"/>
</dbReference>
<dbReference type="InterPro" id="IPR000504">
    <property type="entry name" value="RRM_dom"/>
</dbReference>
<comment type="caution">
    <text evidence="7">The sequence shown here is derived from an EMBL/GenBank/DDBJ whole genome shotgun (WGS) entry which is preliminary data.</text>
</comment>